<dbReference type="NCBIfam" id="TIGR01214">
    <property type="entry name" value="rmlD"/>
    <property type="match status" value="1"/>
</dbReference>
<dbReference type="Gene3D" id="3.40.50.720">
    <property type="entry name" value="NAD(P)-binding Rossmann-like Domain"/>
    <property type="match status" value="1"/>
</dbReference>
<dbReference type="GO" id="GO:0005829">
    <property type="term" value="C:cytosol"/>
    <property type="evidence" value="ECO:0007669"/>
    <property type="project" value="TreeGrafter"/>
</dbReference>
<protein>
    <recommendedName>
        <fullName evidence="2">dTDP-4-dehydrorhamnose reductase</fullName>
        <ecNumber evidence="2">1.1.1.133</ecNumber>
    </recommendedName>
</protein>
<evidence type="ECO:0000259" key="3">
    <source>
        <dbReference type="Pfam" id="PF04321"/>
    </source>
</evidence>
<keyword evidence="2" id="KW-0560">Oxidoreductase</keyword>
<comment type="pathway">
    <text evidence="2">Carbohydrate biosynthesis; dTDP-L-rhamnose biosynthesis.</text>
</comment>
<dbReference type="UniPathway" id="UPA00124"/>
<accession>A0A0G0ZCR0</accession>
<reference evidence="4 5" key="1">
    <citation type="journal article" date="2015" name="Nature">
        <title>rRNA introns, odd ribosomes, and small enigmatic genomes across a large radiation of phyla.</title>
        <authorList>
            <person name="Brown C.T."/>
            <person name="Hug L.A."/>
            <person name="Thomas B.C."/>
            <person name="Sharon I."/>
            <person name="Castelle C.J."/>
            <person name="Singh A."/>
            <person name="Wilkins M.J."/>
            <person name="Williams K.H."/>
            <person name="Banfield J.F."/>
        </authorList>
    </citation>
    <scope>NUCLEOTIDE SEQUENCE [LARGE SCALE GENOMIC DNA]</scope>
</reference>
<evidence type="ECO:0000256" key="1">
    <source>
        <dbReference type="ARBA" id="ARBA00010944"/>
    </source>
</evidence>
<proteinExistence type="inferred from homology"/>
<dbReference type="EMBL" id="LCDE01000002">
    <property type="protein sequence ID" value="KKS46487.1"/>
    <property type="molecule type" value="Genomic_DNA"/>
</dbReference>
<dbReference type="EC" id="1.1.1.133" evidence="2"/>
<dbReference type="SUPFAM" id="SSF51735">
    <property type="entry name" value="NAD(P)-binding Rossmann-fold domains"/>
    <property type="match status" value="1"/>
</dbReference>
<comment type="function">
    <text evidence="2">Catalyzes the reduction of dTDP-6-deoxy-L-lyxo-4-hexulose to yield dTDP-L-rhamnose.</text>
</comment>
<dbReference type="Proteomes" id="UP000034951">
    <property type="component" value="Unassembled WGS sequence"/>
</dbReference>
<evidence type="ECO:0000313" key="4">
    <source>
        <dbReference type="EMBL" id="KKS46487.1"/>
    </source>
</evidence>
<dbReference type="InterPro" id="IPR029903">
    <property type="entry name" value="RmlD-like-bd"/>
</dbReference>
<dbReference type="Pfam" id="PF04321">
    <property type="entry name" value="RmlD_sub_bind"/>
    <property type="match status" value="1"/>
</dbReference>
<dbReference type="GO" id="GO:0008831">
    <property type="term" value="F:dTDP-4-dehydrorhamnose reductase activity"/>
    <property type="evidence" value="ECO:0007669"/>
    <property type="project" value="UniProtKB-EC"/>
</dbReference>
<evidence type="ECO:0000313" key="5">
    <source>
        <dbReference type="Proteomes" id="UP000034951"/>
    </source>
</evidence>
<gene>
    <name evidence="4" type="ORF">UV10_C0002G0025</name>
</gene>
<comment type="caution">
    <text evidence="4">The sequence shown here is derived from an EMBL/GenBank/DDBJ whole genome shotgun (WGS) entry which is preliminary data.</text>
</comment>
<dbReference type="PANTHER" id="PTHR10491:SF4">
    <property type="entry name" value="METHIONINE ADENOSYLTRANSFERASE 2 SUBUNIT BETA"/>
    <property type="match status" value="1"/>
</dbReference>
<evidence type="ECO:0000256" key="2">
    <source>
        <dbReference type="RuleBase" id="RU364082"/>
    </source>
</evidence>
<keyword evidence="2" id="KW-0521">NADP</keyword>
<dbReference type="InterPro" id="IPR005913">
    <property type="entry name" value="dTDP_dehydrorham_reduct"/>
</dbReference>
<dbReference type="InterPro" id="IPR036291">
    <property type="entry name" value="NAD(P)-bd_dom_sf"/>
</dbReference>
<sequence length="291" mass="32351">MKYKLVLIIGSTGLLAFDLIRIFKEDDSYKVIGSNHDDFDVADKQATEKFIALINPDIVINTAGFIKVDECERDPKKSFKVNAIGAHNVAAAAKAISAINIYISTSYIFDGNKKSFSENSVPNPVNIYGASKLAGEILTKIIGGKYYIIRTSWLYGIRRQDSDFIAQVIEPAKKGEAIKVIIDQFGTLTYTLDLALKIKELIDKKASSGVYHITNSGSSSWRGFAEKIIKSCKIHAKLISVKLAERSPIIKKPKYSVLTSVNLKKAGIQKLRPWEEALKDYLTEIRDSLIL</sequence>
<comment type="similarity">
    <text evidence="1 2">Belongs to the dTDP-4-dehydrorhamnose reductase family.</text>
</comment>
<dbReference type="PANTHER" id="PTHR10491">
    <property type="entry name" value="DTDP-4-DEHYDRORHAMNOSE REDUCTASE"/>
    <property type="match status" value="1"/>
</dbReference>
<feature type="domain" description="RmlD-like substrate binding" evidence="3">
    <location>
        <begin position="6"/>
        <end position="285"/>
    </location>
</feature>
<name>A0A0G0ZCR0_9BACT</name>
<dbReference type="PATRIC" id="fig|1618609.3.peg.127"/>
<dbReference type="Gene3D" id="3.90.25.10">
    <property type="entry name" value="UDP-galactose 4-epimerase, domain 1"/>
    <property type="match status" value="1"/>
</dbReference>
<dbReference type="GO" id="GO:0019305">
    <property type="term" value="P:dTDP-rhamnose biosynthetic process"/>
    <property type="evidence" value="ECO:0007669"/>
    <property type="project" value="UniProtKB-UniPathway"/>
</dbReference>
<dbReference type="AlphaFoldDB" id="A0A0G0ZCR0"/>
<organism evidence="4 5">
    <name type="scientific">Candidatus Azambacteria bacterium GW2011_GWA1_42_19</name>
    <dbReference type="NCBI Taxonomy" id="1618609"/>
    <lineage>
        <taxon>Bacteria</taxon>
        <taxon>Candidatus Azamiibacteriota</taxon>
    </lineage>
</organism>
<dbReference type="CDD" id="cd05254">
    <property type="entry name" value="dTDP_HR_like_SDR_e"/>
    <property type="match status" value="1"/>
</dbReference>